<keyword evidence="8" id="KW-1185">Reference proteome</keyword>
<proteinExistence type="predicted"/>
<dbReference type="Pfam" id="PF00001">
    <property type="entry name" value="7tm_1"/>
    <property type="match status" value="1"/>
</dbReference>
<feature type="transmembrane region" description="Helical" evidence="5">
    <location>
        <begin position="106"/>
        <end position="124"/>
    </location>
</feature>
<dbReference type="InterPro" id="IPR000276">
    <property type="entry name" value="GPCR_Rhodpsn"/>
</dbReference>
<dbReference type="PANTHER" id="PTHR24244:SF0">
    <property type="entry name" value="G-PROTEIN COUPLED RECEPTORS FAMILY 1 PROFILE DOMAIN-CONTAINING PROTEIN"/>
    <property type="match status" value="1"/>
</dbReference>
<accession>A0A674P5P8</accession>
<reference evidence="7" key="2">
    <citation type="submission" date="2025-08" db="UniProtKB">
        <authorList>
            <consortium name="Ensembl"/>
        </authorList>
    </citation>
    <scope>IDENTIFICATION</scope>
</reference>
<evidence type="ECO:0000313" key="7">
    <source>
        <dbReference type="Ensembl" id="ENSTRUP00000081072.1"/>
    </source>
</evidence>
<organism evidence="7 8">
    <name type="scientific">Takifugu rubripes</name>
    <name type="common">Japanese pufferfish</name>
    <name type="synonym">Fugu rubripes</name>
    <dbReference type="NCBI Taxonomy" id="31033"/>
    <lineage>
        <taxon>Eukaryota</taxon>
        <taxon>Metazoa</taxon>
        <taxon>Chordata</taxon>
        <taxon>Craniata</taxon>
        <taxon>Vertebrata</taxon>
        <taxon>Euteleostomi</taxon>
        <taxon>Actinopterygii</taxon>
        <taxon>Neopterygii</taxon>
        <taxon>Teleostei</taxon>
        <taxon>Neoteleostei</taxon>
        <taxon>Acanthomorphata</taxon>
        <taxon>Eupercaria</taxon>
        <taxon>Tetraodontiformes</taxon>
        <taxon>Tetradontoidea</taxon>
        <taxon>Tetraodontidae</taxon>
        <taxon>Takifugu</taxon>
    </lineage>
</organism>
<dbReference type="Gene3D" id="1.20.1070.10">
    <property type="entry name" value="Rhodopsin 7-helix transmembrane proteins"/>
    <property type="match status" value="1"/>
</dbReference>
<dbReference type="GO" id="GO:0016020">
    <property type="term" value="C:membrane"/>
    <property type="evidence" value="ECO:0007669"/>
    <property type="project" value="UniProtKB-SubCell"/>
</dbReference>
<dbReference type="PANTHER" id="PTHR24244">
    <property type="entry name" value="NEUROPEPTIDE S RECEPTOR"/>
    <property type="match status" value="1"/>
</dbReference>
<feature type="transmembrane region" description="Helical" evidence="5">
    <location>
        <begin position="314"/>
        <end position="332"/>
    </location>
</feature>
<protein>
    <submittedName>
        <fullName evidence="7">Si:dkey-78k11.9</fullName>
    </submittedName>
</protein>
<evidence type="ECO:0000256" key="3">
    <source>
        <dbReference type="ARBA" id="ARBA00022989"/>
    </source>
</evidence>
<dbReference type="InterPro" id="IPR017452">
    <property type="entry name" value="GPCR_Rhodpsn_7TM"/>
</dbReference>
<feature type="domain" description="G-protein coupled receptors family 1 profile" evidence="6">
    <location>
        <begin position="55"/>
        <end position="243"/>
    </location>
</feature>
<name>A0A674P5P8_TAKRU</name>
<reference evidence="7" key="3">
    <citation type="submission" date="2025-09" db="UniProtKB">
        <authorList>
            <consortium name="Ensembl"/>
        </authorList>
    </citation>
    <scope>IDENTIFICATION</scope>
</reference>
<evidence type="ECO:0000256" key="1">
    <source>
        <dbReference type="ARBA" id="ARBA00004370"/>
    </source>
</evidence>
<dbReference type="PRINTS" id="PR00237">
    <property type="entry name" value="GPCRRHODOPSN"/>
</dbReference>
<dbReference type="PRINTS" id="PR01157">
    <property type="entry name" value="P2YPURNOCPTR"/>
</dbReference>
<dbReference type="PROSITE" id="PS50262">
    <property type="entry name" value="G_PROTEIN_RECEP_F1_2"/>
    <property type="match status" value="1"/>
</dbReference>
<dbReference type="InParanoid" id="A0A674P5P8"/>
<feature type="transmembrane region" description="Helical" evidence="5">
    <location>
        <begin position="70"/>
        <end position="94"/>
    </location>
</feature>
<dbReference type="OMA" id="WNSEVFI"/>
<evidence type="ECO:0000259" key="6">
    <source>
        <dbReference type="PROSITE" id="PS50262"/>
    </source>
</evidence>
<dbReference type="SUPFAM" id="SSF81321">
    <property type="entry name" value="Family A G protein-coupled receptor-like"/>
    <property type="match status" value="1"/>
</dbReference>
<evidence type="ECO:0000256" key="5">
    <source>
        <dbReference type="SAM" id="Phobius"/>
    </source>
</evidence>
<dbReference type="Proteomes" id="UP000005226">
    <property type="component" value="Chromosome 3"/>
</dbReference>
<evidence type="ECO:0000313" key="8">
    <source>
        <dbReference type="Proteomes" id="UP000005226"/>
    </source>
</evidence>
<reference evidence="7 8" key="1">
    <citation type="journal article" date="2011" name="Genome Biol. Evol.">
        <title>Integration of the genetic map and genome assembly of fugu facilitates insights into distinct features of genome evolution in teleosts and mammals.</title>
        <authorList>
            <person name="Kai W."/>
            <person name="Kikuchi K."/>
            <person name="Tohari S."/>
            <person name="Chew A.K."/>
            <person name="Tay A."/>
            <person name="Fujiwara A."/>
            <person name="Hosoya S."/>
            <person name="Suetake H."/>
            <person name="Naruse K."/>
            <person name="Brenner S."/>
            <person name="Suzuki Y."/>
            <person name="Venkatesh B."/>
        </authorList>
    </citation>
    <scope>NUCLEOTIDE SEQUENCE [LARGE SCALE GENOMIC DNA]</scope>
</reference>
<dbReference type="InterPro" id="IPR027294">
    <property type="entry name" value="NPS_rcpt"/>
</dbReference>
<evidence type="ECO:0000256" key="4">
    <source>
        <dbReference type="ARBA" id="ARBA00023136"/>
    </source>
</evidence>
<keyword evidence="3 5" id="KW-1133">Transmembrane helix</keyword>
<dbReference type="AlphaFoldDB" id="A0A674P5P8"/>
<evidence type="ECO:0000256" key="2">
    <source>
        <dbReference type="ARBA" id="ARBA00022692"/>
    </source>
</evidence>
<keyword evidence="4 5" id="KW-0472">Membrane</keyword>
<dbReference type="GeneTree" id="ENSGT00940000155094"/>
<sequence>RPELQPHLGEHVCIAELISVQKTMNNSFCPPVSFSFSGKFLPPVYILVFFIGLAANGWGLRSLLKNWKKLGNISIFVLNLGISDVLYLLTVPFLTFCKITRFCFNLNLYGSIGFLTCISVYRYLAIVHPMRAMGRITFTHSVIISVTTWLLVGIQCLPDMFYTKTSKRNTEKCFDTTDDEYVESYLKYSLGWTFMGFCIPLLITLGCYGHVLVVLCRKNTTDKVLRQRCMNLWSRLLFIWKVCQKWSNGVYIARQLSRGLVCLNSALNPLVYLRGDETSWLLSENVCSQLRNLPHRQQPFLLEVLLHQPSDTSLFFMCICCFISLVLSSVILR</sequence>
<comment type="subcellular location">
    <subcellularLocation>
        <location evidence="1">Membrane</location>
    </subcellularLocation>
</comment>
<dbReference type="Ensembl" id="ENSTRUT00000088885.1">
    <property type="protein sequence ID" value="ENSTRUP00000081072.1"/>
    <property type="gene ID" value="ENSTRUG00000032027.1"/>
</dbReference>
<feature type="transmembrane region" description="Helical" evidence="5">
    <location>
        <begin position="194"/>
        <end position="216"/>
    </location>
</feature>
<feature type="transmembrane region" description="Helical" evidence="5">
    <location>
        <begin position="40"/>
        <end position="58"/>
    </location>
</feature>
<feature type="transmembrane region" description="Helical" evidence="5">
    <location>
        <begin position="136"/>
        <end position="154"/>
    </location>
</feature>
<dbReference type="GO" id="GO:0008188">
    <property type="term" value="F:neuropeptide receptor activity"/>
    <property type="evidence" value="ECO:0007669"/>
    <property type="project" value="InterPro"/>
</dbReference>
<keyword evidence="2 5" id="KW-0812">Transmembrane</keyword>